<gene>
    <name evidence="5" type="ORF">VIS_S3CLB100013</name>
    <name evidence="4" type="ORF">VIS_S3CMB110012</name>
</gene>
<reference evidence="5" key="1">
    <citation type="journal article" date="2012" name="Environ. Microbiol.">
        <title>Genomic content of uncultured Bacteroidetes from contrasting oceanic provinces in the North Atlantic Ocean.</title>
        <authorList>
            <person name="Gomez-Pereira P.R."/>
            <person name="Schuler M."/>
            <person name="Fuchs B.M."/>
            <person name="Bennke C."/>
            <person name="Teeling H."/>
            <person name="Waldmann J."/>
            <person name="Richter M."/>
            <person name="Barbe V."/>
            <person name="Bataille E."/>
            <person name="Glockner F.O."/>
            <person name="Amann R."/>
        </authorList>
    </citation>
    <scope>NUCLEOTIDE SEQUENCE</scope>
</reference>
<keyword evidence="2" id="KW-0998">Cell outer membrane</keyword>
<evidence type="ECO:0000256" key="1">
    <source>
        <dbReference type="ARBA" id="ARBA00022729"/>
    </source>
</evidence>
<dbReference type="PROSITE" id="PS52016">
    <property type="entry name" value="TONB_DEPENDENT_REC_3"/>
    <property type="match status" value="1"/>
</dbReference>
<evidence type="ECO:0000313" key="5">
    <source>
        <dbReference type="EMBL" id="CCG00898.1"/>
    </source>
</evidence>
<dbReference type="Gene3D" id="2.60.40.1120">
    <property type="entry name" value="Carboxypeptidase-like, regulatory domain"/>
    <property type="match status" value="1"/>
</dbReference>
<dbReference type="GO" id="GO:0009279">
    <property type="term" value="C:cell outer membrane"/>
    <property type="evidence" value="ECO:0007669"/>
    <property type="project" value="UniProtKB-SubCell"/>
</dbReference>
<reference evidence="5" key="2">
    <citation type="submission" date="2012-02" db="EMBL/GenBank/DDBJ databases">
        <authorList>
            <person name="Genoscope - CEA"/>
        </authorList>
    </citation>
    <scope>NUCLEOTIDE SEQUENCE</scope>
</reference>
<comment type="subcellular location">
    <subcellularLocation>
        <location evidence="2">Cell outer membrane</location>
        <topology evidence="2">Multi-pass membrane protein</topology>
    </subcellularLocation>
</comment>
<evidence type="ECO:0000256" key="2">
    <source>
        <dbReference type="PROSITE-ProRule" id="PRU01360"/>
    </source>
</evidence>
<dbReference type="PANTHER" id="PTHR30069:SF29">
    <property type="entry name" value="HEMOGLOBIN AND HEMOGLOBIN-HAPTOGLOBIN-BINDING PROTEIN 1-RELATED"/>
    <property type="match status" value="1"/>
</dbReference>
<dbReference type="AlphaFoldDB" id="H6RIF2"/>
<keyword evidence="2" id="KW-0813">Transport</keyword>
<keyword evidence="2" id="KW-1134">Transmembrane beta strand</keyword>
<organism evidence="5">
    <name type="scientific">uncultured Flavobacteriia bacterium</name>
    <dbReference type="NCBI Taxonomy" id="212695"/>
    <lineage>
        <taxon>Bacteria</taxon>
        <taxon>Pseudomonadati</taxon>
        <taxon>Bacteroidota</taxon>
        <taxon>Flavobacteriia</taxon>
        <taxon>environmental samples</taxon>
    </lineage>
</organism>
<keyword evidence="1" id="KW-0732">Signal</keyword>
<dbReference type="Pfam" id="PF07715">
    <property type="entry name" value="Plug"/>
    <property type="match status" value="1"/>
</dbReference>
<dbReference type="PANTHER" id="PTHR30069">
    <property type="entry name" value="TONB-DEPENDENT OUTER MEMBRANE RECEPTOR"/>
    <property type="match status" value="1"/>
</dbReference>
<accession>H6RIF2</accession>
<dbReference type="InterPro" id="IPR037066">
    <property type="entry name" value="Plug_dom_sf"/>
</dbReference>
<dbReference type="GO" id="GO:0044718">
    <property type="term" value="P:siderophore transmembrane transport"/>
    <property type="evidence" value="ECO:0007669"/>
    <property type="project" value="TreeGrafter"/>
</dbReference>
<keyword evidence="2" id="KW-0472">Membrane</keyword>
<keyword evidence="2" id="KW-0812">Transmembrane</keyword>
<proteinExistence type="inferred from homology"/>
<dbReference type="GO" id="GO:0015344">
    <property type="term" value="F:siderophore uptake transmembrane transporter activity"/>
    <property type="evidence" value="ECO:0007669"/>
    <property type="project" value="TreeGrafter"/>
</dbReference>
<evidence type="ECO:0000313" key="4">
    <source>
        <dbReference type="EMBL" id="CCG00164.1"/>
    </source>
</evidence>
<dbReference type="SUPFAM" id="SSF49464">
    <property type="entry name" value="Carboxypeptidase regulatory domain-like"/>
    <property type="match status" value="1"/>
</dbReference>
<evidence type="ECO:0000259" key="3">
    <source>
        <dbReference type="Pfam" id="PF07715"/>
    </source>
</evidence>
<dbReference type="EMBL" id="FO117600">
    <property type="protein sequence ID" value="CCG00164.1"/>
    <property type="molecule type" value="Genomic_DNA"/>
</dbReference>
<dbReference type="InterPro" id="IPR039426">
    <property type="entry name" value="TonB-dep_rcpt-like"/>
</dbReference>
<dbReference type="Gene3D" id="2.170.130.10">
    <property type="entry name" value="TonB-dependent receptor, plug domain"/>
    <property type="match status" value="1"/>
</dbReference>
<name>H6RIF2_9BACT</name>
<dbReference type="InterPro" id="IPR012910">
    <property type="entry name" value="Plug_dom"/>
</dbReference>
<feature type="domain" description="TonB-dependent receptor plug" evidence="3">
    <location>
        <begin position="107"/>
        <end position="215"/>
    </location>
</feature>
<protein>
    <submittedName>
        <fullName evidence="4 5">TonB-dependent receptor</fullName>
    </submittedName>
</protein>
<sequence length="375" mass="41237">MLFTINITAQVQLSGTLIDDYTSTPIEGAKIKVKGINAGAFTDEKGVFKISLKAELPVTLISSFLGYSDVETVITSVLDPIVIRIKTDKTLNLDEVKVRSFATDKEKESALSIETMSLSEIQETPSSDFYEGLSHMKGVDLTSASLGFKVVNTRGFNSTSPVRTLQIIDGVDNASPGLNFALGNFLGASELDLMKVEVVSGASSAFYGPNAFNGVISMYTKSPFKFEGFSASVKGGERFLTEYAVRYAKAFQNKEGKDKFAFKLNFSYLSADDWVADNANSVEGLDTDENNIGGYDAVNRYGDENLSPNINNALDIQSRWMTPGLRRWHRTGYWEKDIVDYDTKNLKASAAFHYLFTEDVELVLASNLGTGQFHF</sequence>
<keyword evidence="5" id="KW-0675">Receptor</keyword>
<dbReference type="InterPro" id="IPR008969">
    <property type="entry name" value="CarboxyPept-like_regulatory"/>
</dbReference>
<comment type="similarity">
    <text evidence="2">Belongs to the TonB-dependent receptor family.</text>
</comment>
<dbReference type="EMBL" id="FO117620">
    <property type="protein sequence ID" value="CCG00898.1"/>
    <property type="molecule type" value="Genomic_DNA"/>
</dbReference>
<dbReference type="Pfam" id="PF13715">
    <property type="entry name" value="CarbopepD_reg_2"/>
    <property type="match status" value="1"/>
</dbReference>
<dbReference type="SUPFAM" id="SSF56935">
    <property type="entry name" value="Porins"/>
    <property type="match status" value="1"/>
</dbReference>